<dbReference type="Pfam" id="PF13217">
    <property type="entry name" value="DUF4025"/>
    <property type="match status" value="1"/>
</dbReference>
<feature type="compositionally biased region" description="Basic residues" evidence="1">
    <location>
        <begin position="1"/>
        <end position="10"/>
    </location>
</feature>
<feature type="region of interest" description="Disordered" evidence="1">
    <location>
        <begin position="1"/>
        <end position="69"/>
    </location>
</feature>
<proteinExistence type="predicted"/>
<evidence type="ECO:0000313" key="2">
    <source>
        <dbReference type="EMBL" id="SET04121.1"/>
    </source>
</evidence>
<dbReference type="EMBL" id="FOHJ01000002">
    <property type="protein sequence ID" value="SET04121.1"/>
    <property type="molecule type" value="Genomic_DNA"/>
</dbReference>
<keyword evidence="3" id="KW-1185">Reference proteome</keyword>
<protein>
    <recommendedName>
        <fullName evidence="4">DUF4025 domain-containing protein</fullName>
    </recommendedName>
</protein>
<reference evidence="3" key="1">
    <citation type="submission" date="2016-10" db="EMBL/GenBank/DDBJ databases">
        <authorList>
            <person name="Varghese N."/>
            <person name="Submissions S."/>
        </authorList>
    </citation>
    <scope>NUCLEOTIDE SEQUENCE [LARGE SCALE GENOMIC DNA]</scope>
    <source>
        <strain evidence="3">CGMCC 1.3566</strain>
    </source>
</reference>
<accession>A0A1I0BC99</accession>
<organism evidence="2 3">
    <name type="scientific">Salinibacillus kushneri</name>
    <dbReference type="NCBI Taxonomy" id="237682"/>
    <lineage>
        <taxon>Bacteria</taxon>
        <taxon>Bacillati</taxon>
        <taxon>Bacillota</taxon>
        <taxon>Bacilli</taxon>
        <taxon>Bacillales</taxon>
        <taxon>Bacillaceae</taxon>
        <taxon>Salinibacillus</taxon>
    </lineage>
</organism>
<feature type="compositionally biased region" description="Basic and acidic residues" evidence="1">
    <location>
        <begin position="49"/>
        <end position="69"/>
    </location>
</feature>
<name>A0A1I0BC99_9BACI</name>
<dbReference type="Proteomes" id="UP000199095">
    <property type="component" value="Unassembled WGS sequence"/>
</dbReference>
<gene>
    <name evidence="2" type="ORF">SAMN05421676_102409</name>
</gene>
<dbReference type="OrthoDB" id="2476089at2"/>
<evidence type="ECO:0000313" key="3">
    <source>
        <dbReference type="Proteomes" id="UP000199095"/>
    </source>
</evidence>
<dbReference type="AlphaFoldDB" id="A0A1I0BC99"/>
<evidence type="ECO:0000256" key="1">
    <source>
        <dbReference type="SAM" id="MobiDB-lite"/>
    </source>
</evidence>
<evidence type="ECO:0008006" key="4">
    <source>
        <dbReference type="Google" id="ProtNLM"/>
    </source>
</evidence>
<dbReference type="InterPro" id="IPR025100">
    <property type="entry name" value="DUF4025"/>
</dbReference>
<feature type="compositionally biased region" description="Basic and acidic residues" evidence="1">
    <location>
        <begin position="11"/>
        <end position="25"/>
    </location>
</feature>
<sequence>MSQKNNRKREKSIADKYYEPEDYQKQDQLSAGIAETHEQASDTLTEGTIDGKIERENGEREDIPRKGYE</sequence>
<dbReference type="RefSeq" id="WP_093132344.1">
    <property type="nucleotide sequence ID" value="NZ_FOHJ01000002.1"/>
</dbReference>